<accession>A0A5N5TMD6</accession>
<keyword evidence="1" id="KW-1133">Transmembrane helix</keyword>
<evidence type="ECO:0000313" key="2">
    <source>
        <dbReference type="EMBL" id="KAB7507335.1"/>
    </source>
</evidence>
<keyword evidence="1" id="KW-0812">Transmembrane</keyword>
<gene>
    <name evidence="2" type="ORF">Anas_05568</name>
</gene>
<comment type="caution">
    <text evidence="2">The sequence shown here is derived from an EMBL/GenBank/DDBJ whole genome shotgun (WGS) entry which is preliminary data.</text>
</comment>
<sequence length="41" mass="5112">MNLQFNFRNQKILMLSHHVSFVTLILMELMKLSWERMDRLF</sequence>
<dbReference type="AlphaFoldDB" id="A0A5N5TMD6"/>
<reference evidence="2 3" key="1">
    <citation type="journal article" date="2019" name="PLoS Biol.">
        <title>Sex chromosomes control vertical transmission of feminizing Wolbachia symbionts in an isopod.</title>
        <authorList>
            <person name="Becking T."/>
            <person name="Chebbi M.A."/>
            <person name="Giraud I."/>
            <person name="Moumen B."/>
            <person name="Laverre T."/>
            <person name="Caubet Y."/>
            <person name="Peccoud J."/>
            <person name="Gilbert C."/>
            <person name="Cordaux R."/>
        </authorList>
    </citation>
    <scope>NUCLEOTIDE SEQUENCE [LARGE SCALE GENOMIC DNA]</scope>
    <source>
        <strain evidence="2">ANa2</strain>
        <tissue evidence="2">Whole body excluding digestive tract and cuticle</tissue>
    </source>
</reference>
<keyword evidence="1" id="KW-0472">Membrane</keyword>
<dbReference type="EMBL" id="SEYY01000410">
    <property type="protein sequence ID" value="KAB7507335.1"/>
    <property type="molecule type" value="Genomic_DNA"/>
</dbReference>
<proteinExistence type="predicted"/>
<name>A0A5N5TMD6_9CRUS</name>
<evidence type="ECO:0000256" key="1">
    <source>
        <dbReference type="SAM" id="Phobius"/>
    </source>
</evidence>
<feature type="transmembrane region" description="Helical" evidence="1">
    <location>
        <begin position="12"/>
        <end position="30"/>
    </location>
</feature>
<evidence type="ECO:0000313" key="3">
    <source>
        <dbReference type="Proteomes" id="UP000326759"/>
    </source>
</evidence>
<protein>
    <submittedName>
        <fullName evidence="2">Uncharacterized protein</fullName>
    </submittedName>
</protein>
<organism evidence="2 3">
    <name type="scientific">Armadillidium nasatum</name>
    <dbReference type="NCBI Taxonomy" id="96803"/>
    <lineage>
        <taxon>Eukaryota</taxon>
        <taxon>Metazoa</taxon>
        <taxon>Ecdysozoa</taxon>
        <taxon>Arthropoda</taxon>
        <taxon>Crustacea</taxon>
        <taxon>Multicrustacea</taxon>
        <taxon>Malacostraca</taxon>
        <taxon>Eumalacostraca</taxon>
        <taxon>Peracarida</taxon>
        <taxon>Isopoda</taxon>
        <taxon>Oniscidea</taxon>
        <taxon>Crinocheta</taxon>
        <taxon>Armadillidiidae</taxon>
        <taxon>Armadillidium</taxon>
    </lineage>
</organism>
<keyword evidence="3" id="KW-1185">Reference proteome</keyword>
<dbReference type="Proteomes" id="UP000326759">
    <property type="component" value="Unassembled WGS sequence"/>
</dbReference>